<dbReference type="EMBL" id="CP000776">
    <property type="protein sequence ID" value="ABS51270.1"/>
    <property type="molecule type" value="Genomic_DNA"/>
</dbReference>
<reference evidence="2" key="1">
    <citation type="submission" date="2007-07" db="EMBL/GenBank/DDBJ databases">
        <title>Complete genome sequence of Campylobacter hominis ATCC BAA-381, a commensal isolated from the human gastrointestinal tract.</title>
        <authorList>
            <person name="Fouts D.E."/>
            <person name="Mongodin E.F."/>
            <person name="Puiu D."/>
            <person name="Sebastian Y."/>
            <person name="Miller W.G."/>
            <person name="Mandrell R.E."/>
            <person name="Nelson K.E."/>
        </authorList>
    </citation>
    <scope>NUCLEOTIDE SEQUENCE [LARGE SCALE GENOMIC DNA]</scope>
    <source>
        <strain evidence="2">ATCC BAA-381 / LMG 19568 / NCTC 13146 / CH001A</strain>
    </source>
</reference>
<evidence type="ECO:0008006" key="3">
    <source>
        <dbReference type="Google" id="ProtNLM"/>
    </source>
</evidence>
<evidence type="ECO:0000313" key="2">
    <source>
        <dbReference type="Proteomes" id="UP000002407"/>
    </source>
</evidence>
<dbReference type="RefSeq" id="WP_012108875.1">
    <property type="nucleotide sequence ID" value="NC_009714.1"/>
</dbReference>
<dbReference type="STRING" id="360107.CHAB381_1018"/>
<accession>A7I237</accession>
<dbReference type="AlphaFoldDB" id="A7I237"/>
<proteinExistence type="predicted"/>
<organism evidence="1 2">
    <name type="scientific">Campylobacter hominis (strain ATCC BAA-381 / DSM 21671 / CCUG 45161 / LMG 19568 / NCTC 13146 / CH001A)</name>
    <dbReference type="NCBI Taxonomy" id="360107"/>
    <lineage>
        <taxon>Bacteria</taxon>
        <taxon>Pseudomonadati</taxon>
        <taxon>Campylobacterota</taxon>
        <taxon>Epsilonproteobacteria</taxon>
        <taxon>Campylobacterales</taxon>
        <taxon>Campylobacteraceae</taxon>
        <taxon>Campylobacter</taxon>
    </lineage>
</organism>
<dbReference type="Proteomes" id="UP000002407">
    <property type="component" value="Chromosome"/>
</dbReference>
<dbReference type="KEGG" id="cha:CHAB381_1018"/>
<name>A7I237_CAMHC</name>
<sequence length="117" mass="13757">MTKDKFIQENSHYIELLQKFCNDKFGKGSKLSGSLQLNYKGEFLGELPYELCKECEELLFEINEKFLTCPIAKKPKCSECLQNCFKPEIWKKIELILPKQEQDSLSKIKEFLNKEII</sequence>
<dbReference type="HOGENOM" id="CLU_138593_0_1_7"/>
<protein>
    <recommendedName>
        <fullName evidence="3">Nitrous oxide-stimulated promoter family protein</fullName>
    </recommendedName>
</protein>
<keyword evidence="2" id="KW-1185">Reference proteome</keyword>
<gene>
    <name evidence="1" type="ordered locus">CHAB381_1018</name>
</gene>
<evidence type="ECO:0000313" key="1">
    <source>
        <dbReference type="EMBL" id="ABS51270.1"/>
    </source>
</evidence>